<keyword evidence="2" id="KW-1185">Reference proteome</keyword>
<dbReference type="Gene3D" id="3.90.1150.10">
    <property type="entry name" value="Aspartate Aminotransferase, domain 1"/>
    <property type="match status" value="1"/>
</dbReference>
<name>A0A5D8YZI3_9GAMM</name>
<dbReference type="InterPro" id="IPR015422">
    <property type="entry name" value="PyrdxlP-dep_Trfase_small"/>
</dbReference>
<organism evidence="1 2">
    <name type="scientific">Cognatilysobacter lacus</name>
    <dbReference type="NCBI Taxonomy" id="1643323"/>
    <lineage>
        <taxon>Bacteria</taxon>
        <taxon>Pseudomonadati</taxon>
        <taxon>Pseudomonadota</taxon>
        <taxon>Gammaproteobacteria</taxon>
        <taxon>Lysobacterales</taxon>
        <taxon>Lysobacteraceae</taxon>
        <taxon>Cognatilysobacter</taxon>
    </lineage>
</organism>
<evidence type="ECO:0000313" key="1">
    <source>
        <dbReference type="EMBL" id="TZF87656.1"/>
    </source>
</evidence>
<feature type="non-terminal residue" evidence="1">
    <location>
        <position position="129"/>
    </location>
</feature>
<accession>A0A5D8YZI3</accession>
<dbReference type="AlphaFoldDB" id="A0A5D8YZI3"/>
<dbReference type="Gene3D" id="3.40.640.10">
    <property type="entry name" value="Type I PLP-dependent aspartate aminotransferase-like (Major domain)"/>
    <property type="match status" value="1"/>
</dbReference>
<reference evidence="1 2" key="1">
    <citation type="submission" date="2019-08" db="EMBL/GenBank/DDBJ databases">
        <title>Draft genome sequence of Lysobacter sp. UKS-15.</title>
        <authorList>
            <person name="Im W.-T."/>
        </authorList>
    </citation>
    <scope>NUCLEOTIDE SEQUENCE [LARGE SCALE GENOMIC DNA]</scope>
    <source>
        <strain evidence="1 2">UKS-15</strain>
    </source>
</reference>
<dbReference type="GO" id="GO:0016829">
    <property type="term" value="F:lyase activity"/>
    <property type="evidence" value="ECO:0007669"/>
    <property type="project" value="UniProtKB-KW"/>
</dbReference>
<gene>
    <name evidence="1" type="ORF">FW784_10875</name>
</gene>
<dbReference type="InterPro" id="IPR015424">
    <property type="entry name" value="PyrdxlP-dep_Trfase"/>
</dbReference>
<dbReference type="Proteomes" id="UP000323164">
    <property type="component" value="Unassembled WGS sequence"/>
</dbReference>
<evidence type="ECO:0000313" key="2">
    <source>
        <dbReference type="Proteomes" id="UP000323164"/>
    </source>
</evidence>
<dbReference type="EMBL" id="VTRV01000130">
    <property type="protein sequence ID" value="TZF87656.1"/>
    <property type="molecule type" value="Genomic_DNA"/>
</dbReference>
<dbReference type="InterPro" id="IPR015421">
    <property type="entry name" value="PyrdxlP-dep_Trfase_major"/>
</dbReference>
<comment type="caution">
    <text evidence="1">The sequence shown here is derived from an EMBL/GenBank/DDBJ whole genome shotgun (WGS) entry which is preliminary data.</text>
</comment>
<protein>
    <submittedName>
        <fullName evidence="1">Selenocysteine lyase</fullName>
    </submittedName>
</protein>
<sequence length="129" mass="13956">MPLPADARDAFLVPERTIYLDTATNAPRLRSVDAALRAAWDEGRTPWRLSHADWEAQIERVRSLASQLFHADGRADPDSVALVPSLAHAMSTIAASWPLRVGDTVAILDGEFPSALLPWQVRCAATGAG</sequence>
<dbReference type="SUPFAM" id="SSF53383">
    <property type="entry name" value="PLP-dependent transferases"/>
    <property type="match status" value="1"/>
</dbReference>
<keyword evidence="1" id="KW-0456">Lyase</keyword>
<proteinExistence type="predicted"/>